<protein>
    <submittedName>
        <fullName evidence="3">Uncharacterized protein</fullName>
    </submittedName>
</protein>
<evidence type="ECO:0000256" key="1">
    <source>
        <dbReference type="SAM" id="MobiDB-lite"/>
    </source>
</evidence>
<reference evidence="3" key="2">
    <citation type="submission" date="2023-05" db="EMBL/GenBank/DDBJ databases">
        <authorList>
            <consortium name="Lawrence Berkeley National Laboratory"/>
            <person name="Steindorff A."/>
            <person name="Hensen N."/>
            <person name="Bonometti L."/>
            <person name="Westerberg I."/>
            <person name="Brannstrom I.O."/>
            <person name="Guillou S."/>
            <person name="Cros-Aarteil S."/>
            <person name="Calhoun S."/>
            <person name="Haridas S."/>
            <person name="Kuo A."/>
            <person name="Mondo S."/>
            <person name="Pangilinan J."/>
            <person name="Riley R."/>
            <person name="Labutti K."/>
            <person name="Andreopoulos B."/>
            <person name="Lipzen A."/>
            <person name="Chen C."/>
            <person name="Yanf M."/>
            <person name="Daum C."/>
            <person name="Ng V."/>
            <person name="Clum A."/>
            <person name="Ohm R."/>
            <person name="Martin F."/>
            <person name="Silar P."/>
            <person name="Natvig D."/>
            <person name="Lalanne C."/>
            <person name="Gautier V."/>
            <person name="Ament-Velasquez S.L."/>
            <person name="Kruys A."/>
            <person name="Hutchinson M.I."/>
            <person name="Powell A.J."/>
            <person name="Barry K."/>
            <person name="Miller A.N."/>
            <person name="Grigoriev I.V."/>
            <person name="Debuchy R."/>
            <person name="Gladieux P."/>
            <person name="Thoren M.H."/>
            <person name="Johannesson H."/>
        </authorList>
    </citation>
    <scope>NUCLEOTIDE SEQUENCE</scope>
    <source>
        <strain evidence="3">PSN293</strain>
    </source>
</reference>
<gene>
    <name evidence="3" type="ORF">QBC37DRAFT_419865</name>
</gene>
<accession>A0AAN7B6Y7</accession>
<keyword evidence="2" id="KW-0812">Transmembrane</keyword>
<evidence type="ECO:0000313" key="3">
    <source>
        <dbReference type="EMBL" id="KAK4215046.1"/>
    </source>
</evidence>
<name>A0AAN7B6Y7_9PEZI</name>
<feature type="compositionally biased region" description="Polar residues" evidence="1">
    <location>
        <begin position="176"/>
        <end position="186"/>
    </location>
</feature>
<evidence type="ECO:0000313" key="4">
    <source>
        <dbReference type="Proteomes" id="UP001301769"/>
    </source>
</evidence>
<keyword evidence="2" id="KW-0472">Membrane</keyword>
<organism evidence="3 4">
    <name type="scientific">Rhypophila decipiens</name>
    <dbReference type="NCBI Taxonomy" id="261697"/>
    <lineage>
        <taxon>Eukaryota</taxon>
        <taxon>Fungi</taxon>
        <taxon>Dikarya</taxon>
        <taxon>Ascomycota</taxon>
        <taxon>Pezizomycotina</taxon>
        <taxon>Sordariomycetes</taxon>
        <taxon>Sordariomycetidae</taxon>
        <taxon>Sordariales</taxon>
        <taxon>Naviculisporaceae</taxon>
        <taxon>Rhypophila</taxon>
    </lineage>
</organism>
<dbReference type="AlphaFoldDB" id="A0AAN7B6Y7"/>
<evidence type="ECO:0000256" key="2">
    <source>
        <dbReference type="SAM" id="Phobius"/>
    </source>
</evidence>
<sequence length="211" mass="22548">MVVPTHLAAQIFFLCAIPHNFAGQHLIQHRNFQTQARGRIKSRAMAPISWLADATRDQIDYILSHLDVTSIHMTGNSTDGGFGTFTFNIPPSPATSDIPDAAAADAASVPAESGSFWTFWHIVLVVIVVLFVGGLIGGIASTEDKIEAVDTKLKALLERTQAAGKEEEQIDLESGNAESDGSTTPADDSESLDSDKASEDEATKFAAHGRI</sequence>
<dbReference type="Proteomes" id="UP001301769">
    <property type="component" value="Unassembled WGS sequence"/>
</dbReference>
<feature type="region of interest" description="Disordered" evidence="1">
    <location>
        <begin position="162"/>
        <end position="211"/>
    </location>
</feature>
<keyword evidence="2" id="KW-1133">Transmembrane helix</keyword>
<feature type="transmembrane region" description="Helical" evidence="2">
    <location>
        <begin position="119"/>
        <end position="140"/>
    </location>
</feature>
<comment type="caution">
    <text evidence="3">The sequence shown here is derived from an EMBL/GenBank/DDBJ whole genome shotgun (WGS) entry which is preliminary data.</text>
</comment>
<keyword evidence="4" id="KW-1185">Reference proteome</keyword>
<feature type="compositionally biased region" description="Basic and acidic residues" evidence="1">
    <location>
        <begin position="193"/>
        <end position="203"/>
    </location>
</feature>
<dbReference type="EMBL" id="MU858084">
    <property type="protein sequence ID" value="KAK4215046.1"/>
    <property type="molecule type" value="Genomic_DNA"/>
</dbReference>
<proteinExistence type="predicted"/>
<reference evidence="3" key="1">
    <citation type="journal article" date="2023" name="Mol. Phylogenet. Evol.">
        <title>Genome-scale phylogeny and comparative genomics of the fungal order Sordariales.</title>
        <authorList>
            <person name="Hensen N."/>
            <person name="Bonometti L."/>
            <person name="Westerberg I."/>
            <person name="Brannstrom I.O."/>
            <person name="Guillou S."/>
            <person name="Cros-Aarteil S."/>
            <person name="Calhoun S."/>
            <person name="Haridas S."/>
            <person name="Kuo A."/>
            <person name="Mondo S."/>
            <person name="Pangilinan J."/>
            <person name="Riley R."/>
            <person name="LaButti K."/>
            <person name="Andreopoulos B."/>
            <person name="Lipzen A."/>
            <person name="Chen C."/>
            <person name="Yan M."/>
            <person name="Daum C."/>
            <person name="Ng V."/>
            <person name="Clum A."/>
            <person name="Steindorff A."/>
            <person name="Ohm R.A."/>
            <person name="Martin F."/>
            <person name="Silar P."/>
            <person name="Natvig D.O."/>
            <person name="Lalanne C."/>
            <person name="Gautier V."/>
            <person name="Ament-Velasquez S.L."/>
            <person name="Kruys A."/>
            <person name="Hutchinson M.I."/>
            <person name="Powell A.J."/>
            <person name="Barry K."/>
            <person name="Miller A.N."/>
            <person name="Grigoriev I.V."/>
            <person name="Debuchy R."/>
            <person name="Gladieux P."/>
            <person name="Hiltunen Thoren M."/>
            <person name="Johannesson H."/>
        </authorList>
    </citation>
    <scope>NUCLEOTIDE SEQUENCE</scope>
    <source>
        <strain evidence="3">PSN293</strain>
    </source>
</reference>